<dbReference type="AlphaFoldDB" id="A0A9D1JPB4"/>
<keyword evidence="2" id="KW-1133">Transmembrane helix</keyword>
<keyword evidence="2" id="KW-0812">Transmembrane</keyword>
<evidence type="ECO:0000313" key="3">
    <source>
        <dbReference type="EMBL" id="HIS45957.1"/>
    </source>
</evidence>
<dbReference type="EMBL" id="DVIT01000002">
    <property type="protein sequence ID" value="HIS45957.1"/>
    <property type="molecule type" value="Genomic_DNA"/>
</dbReference>
<feature type="compositionally biased region" description="Basic and acidic residues" evidence="1">
    <location>
        <begin position="89"/>
        <end position="99"/>
    </location>
</feature>
<organism evidence="3 4">
    <name type="scientific">Candidatus Scybalocola faecigallinarum</name>
    <dbReference type="NCBI Taxonomy" id="2840941"/>
    <lineage>
        <taxon>Bacteria</taxon>
        <taxon>Bacillati</taxon>
        <taxon>Bacillota</taxon>
        <taxon>Clostridia</taxon>
        <taxon>Lachnospirales</taxon>
        <taxon>Lachnospiraceae</taxon>
        <taxon>Lachnospiraceae incertae sedis</taxon>
        <taxon>Candidatus Scybalocola (ex Gilroy et al. 2021)</taxon>
    </lineage>
</organism>
<evidence type="ECO:0000256" key="1">
    <source>
        <dbReference type="SAM" id="MobiDB-lite"/>
    </source>
</evidence>
<accession>A0A9D1JPB4</accession>
<comment type="caution">
    <text evidence="3">The sequence shown here is derived from an EMBL/GenBank/DDBJ whole genome shotgun (WGS) entry which is preliminary data.</text>
</comment>
<protein>
    <submittedName>
        <fullName evidence="3">DUF1700 domain-containing protein</fullName>
    </submittedName>
</protein>
<evidence type="ECO:0000313" key="4">
    <source>
        <dbReference type="Proteomes" id="UP000823927"/>
    </source>
</evidence>
<reference evidence="3" key="1">
    <citation type="submission" date="2020-10" db="EMBL/GenBank/DDBJ databases">
        <authorList>
            <person name="Gilroy R."/>
        </authorList>
    </citation>
    <scope>NUCLEOTIDE SEQUENCE</scope>
    <source>
        <strain evidence="3">CHK178-757</strain>
    </source>
</reference>
<evidence type="ECO:0000256" key="2">
    <source>
        <dbReference type="SAM" id="Phobius"/>
    </source>
</evidence>
<feature type="compositionally biased region" description="Polar residues" evidence="1">
    <location>
        <begin position="79"/>
        <end position="88"/>
    </location>
</feature>
<dbReference type="Proteomes" id="UP000823927">
    <property type="component" value="Unassembled WGS sequence"/>
</dbReference>
<feature type="transmembrane region" description="Helical" evidence="2">
    <location>
        <begin position="104"/>
        <end position="124"/>
    </location>
</feature>
<name>A0A9D1JPB4_9FIRM</name>
<reference evidence="3" key="2">
    <citation type="journal article" date="2021" name="PeerJ">
        <title>Extensive microbial diversity within the chicken gut microbiome revealed by metagenomics and culture.</title>
        <authorList>
            <person name="Gilroy R."/>
            <person name="Ravi A."/>
            <person name="Getino M."/>
            <person name="Pursley I."/>
            <person name="Horton D.L."/>
            <person name="Alikhan N.F."/>
            <person name="Baker D."/>
            <person name="Gharbi K."/>
            <person name="Hall N."/>
            <person name="Watson M."/>
            <person name="Adriaenssens E.M."/>
            <person name="Foster-Nyarko E."/>
            <person name="Jarju S."/>
            <person name="Secka A."/>
            <person name="Antonio M."/>
            <person name="Oren A."/>
            <person name="Chaudhuri R.R."/>
            <person name="La Ragione R."/>
            <person name="Hildebrand F."/>
            <person name="Pallen M.J."/>
        </authorList>
    </citation>
    <scope>NUCLEOTIDE SEQUENCE</scope>
    <source>
        <strain evidence="3">CHK178-757</strain>
    </source>
</reference>
<feature type="transmembrane region" description="Helical" evidence="2">
    <location>
        <begin position="130"/>
        <end position="149"/>
    </location>
</feature>
<proteinExistence type="predicted"/>
<feature type="region of interest" description="Disordered" evidence="1">
    <location>
        <begin position="67"/>
        <end position="99"/>
    </location>
</feature>
<dbReference type="Pfam" id="PF22564">
    <property type="entry name" value="HAAS"/>
    <property type="match status" value="1"/>
</dbReference>
<gene>
    <name evidence="3" type="ORF">IAB46_00060</name>
</gene>
<sequence length="152" mass="16780">MSKNEFLKELRDYLTGQVSAPEVEDSIRYYDKYISDQASGGMSERAVVESLGDPRIIGRSIVDAAARKKTEGSAASRGYENTSASGTSSRKDRSSHGKVTPDKLKLYGTIAIILLVVIVILVAITRIVAFFLPLIIVVFLATYIIKHWGDRR</sequence>
<keyword evidence="2" id="KW-0472">Membrane</keyword>